<dbReference type="InterPro" id="IPR052419">
    <property type="entry name" value="5_3-deoxyribonucleotidase-like"/>
</dbReference>
<organism evidence="3">
    <name type="scientific">Salpingoeca rosetta (strain ATCC 50818 / BSB-021)</name>
    <dbReference type="NCBI Taxonomy" id="946362"/>
    <lineage>
        <taxon>Eukaryota</taxon>
        <taxon>Choanoflagellata</taxon>
        <taxon>Craspedida</taxon>
        <taxon>Salpingoecidae</taxon>
        <taxon>Salpingoeca</taxon>
    </lineage>
</organism>
<sequence length="213" mass="24100">MEHLAETFEHGKRPVIAVDLDEVLGYFVDALCEFHNDKYGTTYKASDFHSYTFQDVWGGTKEESSKKVHDFLESKHFKNGLRLVPGAQEALAKLAEKYDLVIVTSRQHIIAPETHEWVETHFPNTFKSILFGNHWGLHGEKKSKPEMCTAIGAAVLIDDALHYARECAGHLQKVLLFGEYSWNAADDTALPEGVVRVRDWDAVLSTLDTLELK</sequence>
<dbReference type="Proteomes" id="UP000007799">
    <property type="component" value="Unassembled WGS sequence"/>
</dbReference>
<dbReference type="PANTHER" id="PTHR35134">
    <property type="entry name" value="NUCLEOTIDASE YQFW-RELATED"/>
    <property type="match status" value="1"/>
</dbReference>
<dbReference type="Pfam" id="PF06941">
    <property type="entry name" value="NT5C"/>
    <property type="match status" value="1"/>
</dbReference>
<dbReference type="eggNOG" id="ENOG502QUSF">
    <property type="taxonomic scope" value="Eukaryota"/>
</dbReference>
<evidence type="ECO:0000256" key="1">
    <source>
        <dbReference type="PIRSR" id="PIRSR610708-1"/>
    </source>
</evidence>
<accession>F2TZR2</accession>
<protein>
    <submittedName>
        <fullName evidence="2">Uncharacterized protein</fullName>
    </submittedName>
</protein>
<dbReference type="GeneID" id="16078637"/>
<dbReference type="SUPFAM" id="SSF56784">
    <property type="entry name" value="HAD-like"/>
    <property type="match status" value="1"/>
</dbReference>
<name>F2TZR2_SALR5</name>
<dbReference type="Gene3D" id="3.40.50.1000">
    <property type="entry name" value="HAD superfamily/HAD-like"/>
    <property type="match status" value="1"/>
</dbReference>
<keyword evidence="3" id="KW-1185">Reference proteome</keyword>
<gene>
    <name evidence="2" type="ORF">PTSG_11828</name>
</gene>
<dbReference type="PANTHER" id="PTHR35134:SF2">
    <property type="entry name" value="NUCLEOTIDASE YQFW-RELATED"/>
    <property type="match status" value="1"/>
</dbReference>
<dbReference type="AlphaFoldDB" id="F2TZR2"/>
<dbReference type="OrthoDB" id="10248475at2759"/>
<feature type="active site" description="Nucleophile" evidence="1">
    <location>
        <position position="19"/>
    </location>
</feature>
<proteinExistence type="predicted"/>
<dbReference type="InterPro" id="IPR036412">
    <property type="entry name" value="HAD-like_sf"/>
</dbReference>
<dbReference type="RefSeq" id="XP_004998042.1">
    <property type="nucleotide sequence ID" value="XM_004997985.1"/>
</dbReference>
<feature type="active site" description="Proton donor" evidence="1">
    <location>
        <position position="21"/>
    </location>
</feature>
<evidence type="ECO:0000313" key="2">
    <source>
        <dbReference type="EMBL" id="EGD79086.1"/>
    </source>
</evidence>
<dbReference type="InParanoid" id="F2TZR2"/>
<dbReference type="STRING" id="946362.F2TZR2"/>
<dbReference type="GO" id="GO:0008253">
    <property type="term" value="F:5'-nucleotidase activity"/>
    <property type="evidence" value="ECO:0007669"/>
    <property type="project" value="InterPro"/>
</dbReference>
<dbReference type="InterPro" id="IPR023214">
    <property type="entry name" value="HAD_sf"/>
</dbReference>
<reference evidence="2" key="1">
    <citation type="submission" date="2009-08" db="EMBL/GenBank/DDBJ databases">
        <title>Annotation of Salpingoeca rosetta.</title>
        <authorList>
            <consortium name="The Broad Institute Genome Sequencing Platform"/>
            <person name="Russ C."/>
            <person name="Cuomo C."/>
            <person name="Burger G."/>
            <person name="Gray M.W."/>
            <person name="Holland P.W.H."/>
            <person name="King N."/>
            <person name="Lang F.B.F."/>
            <person name="Roger A.J."/>
            <person name="Ruiz-Trillo I."/>
            <person name="Young S.K."/>
            <person name="Zeng Q."/>
            <person name="Gargeya S."/>
            <person name="Alvarado L."/>
            <person name="Berlin A."/>
            <person name="Chapman S.B."/>
            <person name="Chen Z."/>
            <person name="Freedman E."/>
            <person name="Gellesch M."/>
            <person name="Goldberg J."/>
            <person name="Griggs A."/>
            <person name="Gujja S."/>
            <person name="Heilman E."/>
            <person name="Heiman D."/>
            <person name="Howarth C."/>
            <person name="Mehta T."/>
            <person name="Neiman D."/>
            <person name="Pearson M."/>
            <person name="Roberts A."/>
            <person name="Saif S."/>
            <person name="Shea T."/>
            <person name="Shenoy N."/>
            <person name="Sisk P."/>
            <person name="Stolte C."/>
            <person name="Sykes S."/>
            <person name="White J."/>
            <person name="Yandava C."/>
            <person name="Haas B."/>
            <person name="Nusbaum C."/>
            <person name="Birren B."/>
        </authorList>
    </citation>
    <scope>NUCLEOTIDE SEQUENCE [LARGE SCALE GENOMIC DNA]</scope>
    <source>
        <strain evidence="2">ATCC 50818</strain>
    </source>
</reference>
<dbReference type="EMBL" id="GL832957">
    <property type="protein sequence ID" value="EGD79086.1"/>
    <property type="molecule type" value="Genomic_DNA"/>
</dbReference>
<dbReference type="GO" id="GO:0009264">
    <property type="term" value="P:deoxyribonucleotide catabolic process"/>
    <property type="evidence" value="ECO:0007669"/>
    <property type="project" value="InterPro"/>
</dbReference>
<dbReference type="InterPro" id="IPR010708">
    <property type="entry name" value="5'(3')-deoxyribonucleotidase"/>
</dbReference>
<dbReference type="OMA" id="DSTECLC"/>
<evidence type="ECO:0000313" key="3">
    <source>
        <dbReference type="Proteomes" id="UP000007799"/>
    </source>
</evidence>
<dbReference type="KEGG" id="sre:PTSG_11828"/>